<keyword evidence="3" id="KW-0732">Signal</keyword>
<keyword evidence="2" id="KW-0378">Hydrolase</keyword>
<dbReference type="PANTHER" id="PTHR24260">
    <property type="match status" value="1"/>
</dbReference>
<comment type="caution">
    <text evidence="5">The sequence shown here is derived from an EMBL/GenBank/DDBJ whole genome shotgun (WGS) entry which is preliminary data.</text>
</comment>
<dbReference type="InterPro" id="IPR043504">
    <property type="entry name" value="Peptidase_S1_PA_chymotrypsin"/>
</dbReference>
<dbReference type="Pfam" id="PF00089">
    <property type="entry name" value="Trypsin"/>
    <property type="match status" value="1"/>
</dbReference>
<feature type="signal peptide" evidence="3">
    <location>
        <begin position="1"/>
        <end position="17"/>
    </location>
</feature>
<dbReference type="EMBL" id="JBEUOH010000015">
    <property type="protein sequence ID" value="KAL0878964.1"/>
    <property type="molecule type" value="Genomic_DNA"/>
</dbReference>
<dbReference type="SUPFAM" id="SSF50494">
    <property type="entry name" value="Trypsin-like serine proteases"/>
    <property type="match status" value="1"/>
</dbReference>
<dbReference type="InterPro" id="IPR009003">
    <property type="entry name" value="Peptidase_S1_PA"/>
</dbReference>
<organism evidence="5 6">
    <name type="scientific">Loxostege sticticalis</name>
    <name type="common">Beet webworm moth</name>
    <dbReference type="NCBI Taxonomy" id="481309"/>
    <lineage>
        <taxon>Eukaryota</taxon>
        <taxon>Metazoa</taxon>
        <taxon>Ecdysozoa</taxon>
        <taxon>Arthropoda</taxon>
        <taxon>Hexapoda</taxon>
        <taxon>Insecta</taxon>
        <taxon>Pterygota</taxon>
        <taxon>Neoptera</taxon>
        <taxon>Endopterygota</taxon>
        <taxon>Lepidoptera</taxon>
        <taxon>Glossata</taxon>
        <taxon>Ditrysia</taxon>
        <taxon>Pyraloidea</taxon>
        <taxon>Crambidae</taxon>
        <taxon>Pyraustinae</taxon>
        <taxon>Loxostege</taxon>
    </lineage>
</organism>
<feature type="chain" id="PRO_5045044765" description="Peptidase S1 domain-containing protein" evidence="3">
    <location>
        <begin position="18"/>
        <end position="301"/>
    </location>
</feature>
<evidence type="ECO:0000313" key="5">
    <source>
        <dbReference type="EMBL" id="KAL0878964.1"/>
    </source>
</evidence>
<reference evidence="5 6" key="1">
    <citation type="submission" date="2024-06" db="EMBL/GenBank/DDBJ databases">
        <title>A chromosome-level genome assembly of beet webworm, Loxostege sticticalis.</title>
        <authorList>
            <person name="Zhang Y."/>
        </authorList>
    </citation>
    <scope>NUCLEOTIDE SEQUENCE [LARGE SCALE GENOMIC DNA]</scope>
    <source>
        <strain evidence="5">AQ026</strain>
        <tissue evidence="5">Whole body</tissue>
    </source>
</reference>
<sequence>MRLILVVVVALVASASAYVEVFGPRGYHEEIGIPLAGELKAKEDQALGSMARLLTGFDDERVVGGVVAPANSHPYLGGLLINFANIAGQSVCGSSLLSANRLVTAAHCWFDGRNQANMFTVILGSNFLWYGGQRIATRHVVMHPQWTPWNLSNDVAMIYLPFSVSFTNSIQPIALPSTWEQFDTFVGEWAVAAGFGKTTDQQVGASTVVSHVSLRVITVHECRMVFGSNFVFDSTLCTSGQGFVGVCGGDSGGPLFVERNGQRLLIGISSFVANNNCQGGHPSAFARVTSFMSFIRQHMWW</sequence>
<dbReference type="PROSITE" id="PS00134">
    <property type="entry name" value="TRYPSIN_HIS"/>
    <property type="match status" value="1"/>
</dbReference>
<dbReference type="PROSITE" id="PS00135">
    <property type="entry name" value="TRYPSIN_SER"/>
    <property type="match status" value="1"/>
</dbReference>
<keyword evidence="2" id="KW-0720">Serine protease</keyword>
<evidence type="ECO:0000256" key="1">
    <source>
        <dbReference type="ARBA" id="ARBA00023157"/>
    </source>
</evidence>
<keyword evidence="2" id="KW-0645">Protease</keyword>
<evidence type="ECO:0000256" key="3">
    <source>
        <dbReference type="SAM" id="SignalP"/>
    </source>
</evidence>
<protein>
    <recommendedName>
        <fullName evidence="4">Peptidase S1 domain-containing protein</fullName>
    </recommendedName>
</protein>
<proteinExistence type="predicted"/>
<dbReference type="InterPro" id="IPR001314">
    <property type="entry name" value="Peptidase_S1A"/>
</dbReference>
<dbReference type="Proteomes" id="UP001549920">
    <property type="component" value="Unassembled WGS sequence"/>
</dbReference>
<feature type="domain" description="Peptidase S1" evidence="4">
    <location>
        <begin position="62"/>
        <end position="300"/>
    </location>
</feature>
<dbReference type="CDD" id="cd00190">
    <property type="entry name" value="Tryp_SPc"/>
    <property type="match status" value="1"/>
</dbReference>
<dbReference type="PRINTS" id="PR00722">
    <property type="entry name" value="CHYMOTRYPSIN"/>
</dbReference>
<name>A0ABR3HQX4_LOXSC</name>
<dbReference type="SMART" id="SM00020">
    <property type="entry name" value="Tryp_SPc"/>
    <property type="match status" value="1"/>
</dbReference>
<dbReference type="InterPro" id="IPR051333">
    <property type="entry name" value="CLIP_Serine_Protease"/>
</dbReference>
<evidence type="ECO:0000256" key="2">
    <source>
        <dbReference type="RuleBase" id="RU363034"/>
    </source>
</evidence>
<gene>
    <name evidence="5" type="ORF">ABMA27_003953</name>
</gene>
<dbReference type="InterPro" id="IPR001254">
    <property type="entry name" value="Trypsin_dom"/>
</dbReference>
<dbReference type="InterPro" id="IPR018114">
    <property type="entry name" value="TRYPSIN_HIS"/>
</dbReference>
<dbReference type="InterPro" id="IPR033116">
    <property type="entry name" value="TRYPSIN_SER"/>
</dbReference>
<evidence type="ECO:0000259" key="4">
    <source>
        <dbReference type="PROSITE" id="PS50240"/>
    </source>
</evidence>
<keyword evidence="6" id="KW-1185">Reference proteome</keyword>
<dbReference type="PANTHER" id="PTHR24260:SF134">
    <property type="entry name" value="AT07769P-RELATED"/>
    <property type="match status" value="1"/>
</dbReference>
<dbReference type="Gene3D" id="2.40.10.10">
    <property type="entry name" value="Trypsin-like serine proteases"/>
    <property type="match status" value="1"/>
</dbReference>
<accession>A0ABR3HQX4</accession>
<evidence type="ECO:0000313" key="6">
    <source>
        <dbReference type="Proteomes" id="UP001549920"/>
    </source>
</evidence>
<keyword evidence="1" id="KW-1015">Disulfide bond</keyword>
<dbReference type="PROSITE" id="PS50240">
    <property type="entry name" value="TRYPSIN_DOM"/>
    <property type="match status" value="1"/>
</dbReference>